<dbReference type="AlphaFoldDB" id="A0A834WDM2"/>
<keyword evidence="5" id="KW-1185">Reference proteome</keyword>
<feature type="repeat" description="PPR" evidence="3">
    <location>
        <begin position="191"/>
        <end position="225"/>
    </location>
</feature>
<dbReference type="InterPro" id="IPR011990">
    <property type="entry name" value="TPR-like_helical_dom_sf"/>
</dbReference>
<dbReference type="GO" id="GO:0009451">
    <property type="term" value="P:RNA modification"/>
    <property type="evidence" value="ECO:0007669"/>
    <property type="project" value="InterPro"/>
</dbReference>
<keyword evidence="1" id="KW-0677">Repeat</keyword>
<name>A0A834WDM2_9FABA</name>
<dbReference type="Pfam" id="PF01535">
    <property type="entry name" value="PPR"/>
    <property type="match status" value="6"/>
</dbReference>
<sequence>MFDSVWFVAKISFSTGVLRKQNTLIDDPETANHHLLHRFNKPCIVKLHALIISTGTFIHGNINGQLIATYARIGDTTLARQMFDKLSQRGVDVWNAMIIAYSRKGYPNEVLSLYNKMVLEGVRPDSSIFTVALKACTRLLDLKMGEEIWSKAVDYGYGNDVFVGSSVLNMYAKCGKMDDAREVFDKMPRKDIVCWTTMISGYAQCGKAIEAIEVYRKMQNEGIEGDGVVMLGLVQAIANMGDSRLGLSIHGCLIRRYTPMDVIIQTSLVDMYAKIGYLDLAFRVFSIMTHKNVISWGALISGLAQNGFAGKALGLLVEVQSDGYQPDLVCLVSALLACSQVGYLKLGKSIHGYILKRQDFERVSGTAVIDMYSKCGSLSCARALFDQIRFKDAISWNVMISTYGVHGQGEEALSLFLQMIESNVKPDHATFAALLSALSHSGLVEEGQYWFDLMISKYNIHPDEKHYACVVDLLARSGQVEEAQKLIDSMNAEPGVAVWVTLLAGCYNYAKFSIGEKVAKKVLELNPNDQGIYALVSNFFAKACMWDEVANVKKMMHLSGMKKVPGYSVVEVNGKHHAFLMEDKSHHHYKSIVSILDNLDHEMRTNIHEKFYDKCDHRNEFFPLHNYKFQHILDPKQDIGVSPPEASFGRCIQGSVLMVVVGAVEVVPKDLCHAFNV</sequence>
<protein>
    <submittedName>
        <fullName evidence="4">Putative pentatricopeptide repeat-containing protein</fullName>
    </submittedName>
</protein>
<dbReference type="InterPro" id="IPR002885">
    <property type="entry name" value="PPR_rpt"/>
</dbReference>
<dbReference type="FunFam" id="1.25.40.10:FF:000285">
    <property type="entry name" value="Pentatricopeptide repeat-containing protein, chloroplastic"/>
    <property type="match status" value="1"/>
</dbReference>
<evidence type="ECO:0000256" key="2">
    <source>
        <dbReference type="ARBA" id="ARBA00022946"/>
    </source>
</evidence>
<reference evidence="4" key="1">
    <citation type="submission" date="2020-09" db="EMBL/GenBank/DDBJ databases">
        <title>Genome-Enabled Discovery of Anthraquinone Biosynthesis in Senna tora.</title>
        <authorList>
            <person name="Kang S.-H."/>
            <person name="Pandey R.P."/>
            <person name="Lee C.-M."/>
            <person name="Sim J.-S."/>
            <person name="Jeong J.-T."/>
            <person name="Choi B.-S."/>
            <person name="Jung M."/>
            <person name="Ginzburg D."/>
            <person name="Zhao K."/>
            <person name="Won S.Y."/>
            <person name="Oh T.-J."/>
            <person name="Yu Y."/>
            <person name="Kim N.-H."/>
            <person name="Lee O.R."/>
            <person name="Lee T.-H."/>
            <person name="Bashyal P."/>
            <person name="Kim T.-S."/>
            <person name="Lee W.-H."/>
            <person name="Kawkins C."/>
            <person name="Kim C.-K."/>
            <person name="Kim J.S."/>
            <person name="Ahn B.O."/>
            <person name="Rhee S.Y."/>
            <person name="Sohng J.K."/>
        </authorList>
    </citation>
    <scope>NUCLEOTIDE SEQUENCE</scope>
    <source>
        <tissue evidence="4">Leaf</tissue>
    </source>
</reference>
<dbReference type="OrthoDB" id="185373at2759"/>
<evidence type="ECO:0000313" key="5">
    <source>
        <dbReference type="Proteomes" id="UP000634136"/>
    </source>
</evidence>
<dbReference type="Proteomes" id="UP000634136">
    <property type="component" value="Unassembled WGS sequence"/>
</dbReference>
<dbReference type="InterPro" id="IPR046960">
    <property type="entry name" value="PPR_At4g14850-like_plant"/>
</dbReference>
<feature type="repeat" description="PPR" evidence="3">
    <location>
        <begin position="90"/>
        <end position="124"/>
    </location>
</feature>
<gene>
    <name evidence="4" type="ORF">G2W53_034295</name>
</gene>
<keyword evidence="2" id="KW-0809">Transit peptide</keyword>
<organism evidence="4 5">
    <name type="scientific">Senna tora</name>
    <dbReference type="NCBI Taxonomy" id="362788"/>
    <lineage>
        <taxon>Eukaryota</taxon>
        <taxon>Viridiplantae</taxon>
        <taxon>Streptophyta</taxon>
        <taxon>Embryophyta</taxon>
        <taxon>Tracheophyta</taxon>
        <taxon>Spermatophyta</taxon>
        <taxon>Magnoliopsida</taxon>
        <taxon>eudicotyledons</taxon>
        <taxon>Gunneridae</taxon>
        <taxon>Pentapetalae</taxon>
        <taxon>rosids</taxon>
        <taxon>fabids</taxon>
        <taxon>Fabales</taxon>
        <taxon>Fabaceae</taxon>
        <taxon>Caesalpinioideae</taxon>
        <taxon>Cassia clade</taxon>
        <taxon>Senna</taxon>
    </lineage>
</organism>
<feature type="repeat" description="PPR" evidence="3">
    <location>
        <begin position="292"/>
        <end position="326"/>
    </location>
</feature>
<dbReference type="FunFam" id="1.25.40.10:FF:000462">
    <property type="entry name" value="Pentatricopeptide repeat-containing protein, chloroplastic"/>
    <property type="match status" value="1"/>
</dbReference>
<dbReference type="Pfam" id="PF13041">
    <property type="entry name" value="PPR_2"/>
    <property type="match status" value="2"/>
</dbReference>
<evidence type="ECO:0000256" key="3">
    <source>
        <dbReference type="PROSITE-ProRule" id="PRU00708"/>
    </source>
</evidence>
<dbReference type="PANTHER" id="PTHR47926">
    <property type="entry name" value="PENTATRICOPEPTIDE REPEAT-CONTAINING PROTEIN"/>
    <property type="match status" value="1"/>
</dbReference>
<dbReference type="PANTHER" id="PTHR47926:SF405">
    <property type="entry name" value="DYW DOMAIN-CONTAINING PROTEIN"/>
    <property type="match status" value="1"/>
</dbReference>
<evidence type="ECO:0000313" key="4">
    <source>
        <dbReference type="EMBL" id="KAF7813319.1"/>
    </source>
</evidence>
<dbReference type="NCBIfam" id="TIGR00756">
    <property type="entry name" value="PPR"/>
    <property type="match status" value="5"/>
</dbReference>
<dbReference type="FunFam" id="1.25.40.10:FF:000090">
    <property type="entry name" value="Pentatricopeptide repeat-containing protein, chloroplastic"/>
    <property type="match status" value="1"/>
</dbReference>
<dbReference type="GO" id="GO:0003723">
    <property type="term" value="F:RNA binding"/>
    <property type="evidence" value="ECO:0007669"/>
    <property type="project" value="InterPro"/>
</dbReference>
<feature type="repeat" description="PPR" evidence="3">
    <location>
        <begin position="160"/>
        <end position="190"/>
    </location>
</feature>
<feature type="repeat" description="PPR" evidence="3">
    <location>
        <begin position="392"/>
        <end position="426"/>
    </location>
</feature>
<comment type="caution">
    <text evidence="4">The sequence shown here is derived from an EMBL/GenBank/DDBJ whole genome shotgun (WGS) entry which is preliminary data.</text>
</comment>
<dbReference type="InterPro" id="IPR046848">
    <property type="entry name" value="E_motif"/>
</dbReference>
<dbReference type="Pfam" id="PF20431">
    <property type="entry name" value="E_motif"/>
    <property type="match status" value="1"/>
</dbReference>
<proteinExistence type="predicted"/>
<accession>A0A834WDM2</accession>
<dbReference type="Gene3D" id="1.25.40.10">
    <property type="entry name" value="Tetratricopeptide repeat domain"/>
    <property type="match status" value="3"/>
</dbReference>
<evidence type="ECO:0000256" key="1">
    <source>
        <dbReference type="ARBA" id="ARBA00022737"/>
    </source>
</evidence>
<dbReference type="PROSITE" id="PS51375">
    <property type="entry name" value="PPR"/>
    <property type="match status" value="5"/>
</dbReference>
<dbReference type="EMBL" id="JAAIUW010000010">
    <property type="protein sequence ID" value="KAF7813319.1"/>
    <property type="molecule type" value="Genomic_DNA"/>
</dbReference>